<dbReference type="AlphaFoldDB" id="A0A0D2X4M7"/>
<dbReference type="Gene3D" id="3.30.160.60">
    <property type="entry name" value="Classic Zinc Finger"/>
    <property type="match status" value="1"/>
</dbReference>
<dbReference type="InterPro" id="IPR003604">
    <property type="entry name" value="Matrin/U1-like-C_Znf_C2H2"/>
</dbReference>
<dbReference type="InterPro" id="IPR051964">
    <property type="entry name" value="Chaperone_stress_response"/>
</dbReference>
<dbReference type="InterPro" id="IPR013087">
    <property type="entry name" value="Znf_C2H2_type"/>
</dbReference>
<feature type="compositionally biased region" description="Basic residues" evidence="4">
    <location>
        <begin position="171"/>
        <end position="182"/>
    </location>
</feature>
<dbReference type="InterPro" id="IPR018253">
    <property type="entry name" value="DnaJ_domain_CS"/>
</dbReference>
<evidence type="ECO:0000259" key="5">
    <source>
        <dbReference type="PROSITE" id="PS50076"/>
    </source>
</evidence>
<keyword evidence="2" id="KW-0863">Zinc-finger</keyword>
<dbReference type="RefSeq" id="XP_004344291.1">
    <property type="nucleotide sequence ID" value="XM_004344241.2"/>
</dbReference>
<dbReference type="GO" id="GO:0008270">
    <property type="term" value="F:zinc ion binding"/>
    <property type="evidence" value="ECO:0007669"/>
    <property type="project" value="UniProtKB-KW"/>
</dbReference>
<dbReference type="InterPro" id="IPR001623">
    <property type="entry name" value="DnaJ_domain"/>
</dbReference>
<dbReference type="PROSITE" id="PS00636">
    <property type="entry name" value="DNAJ_1"/>
    <property type="match status" value="1"/>
</dbReference>
<dbReference type="SUPFAM" id="SSF57667">
    <property type="entry name" value="beta-beta-alpha zinc fingers"/>
    <property type="match status" value="1"/>
</dbReference>
<feature type="region of interest" description="Disordered" evidence="4">
    <location>
        <begin position="392"/>
        <end position="465"/>
    </location>
</feature>
<dbReference type="Gene3D" id="1.10.287.110">
    <property type="entry name" value="DnaJ domain"/>
    <property type="match status" value="1"/>
</dbReference>
<feature type="compositionally biased region" description="Basic and acidic residues" evidence="4">
    <location>
        <begin position="351"/>
        <end position="361"/>
    </location>
</feature>
<evidence type="ECO:0000313" key="6">
    <source>
        <dbReference type="EMBL" id="KJE96329.1"/>
    </source>
</evidence>
<dbReference type="InterPro" id="IPR036869">
    <property type="entry name" value="J_dom_sf"/>
</dbReference>
<dbReference type="OrthoDB" id="552049at2759"/>
<protein>
    <submittedName>
        <fullName evidence="6">GS3 protein</fullName>
    </submittedName>
</protein>
<dbReference type="PANTHER" id="PTHR44029">
    <property type="entry name" value="DNAJ HOMOLOG SUBFAMILY C MEMBER 21"/>
    <property type="match status" value="1"/>
</dbReference>
<dbReference type="FunFam" id="1.10.287.110:FF:000046">
    <property type="entry name" value="dnaJ homolog subfamily C member 21"/>
    <property type="match status" value="1"/>
</dbReference>
<dbReference type="PROSITE" id="PS50076">
    <property type="entry name" value="DNAJ_2"/>
    <property type="match status" value="1"/>
</dbReference>
<feature type="compositionally biased region" description="Low complexity" evidence="4">
    <location>
        <begin position="405"/>
        <end position="416"/>
    </location>
</feature>
<feature type="domain" description="J" evidence="5">
    <location>
        <begin position="5"/>
        <end position="71"/>
    </location>
</feature>
<organism evidence="6 7">
    <name type="scientific">Capsaspora owczarzaki (strain ATCC 30864)</name>
    <dbReference type="NCBI Taxonomy" id="595528"/>
    <lineage>
        <taxon>Eukaryota</taxon>
        <taxon>Filasterea</taxon>
        <taxon>Capsaspora</taxon>
    </lineage>
</organism>
<dbReference type="Pfam" id="PF12171">
    <property type="entry name" value="zf-C2H2_jaz"/>
    <property type="match status" value="1"/>
</dbReference>
<name>A0A0D2X4M7_CAPO3</name>
<evidence type="ECO:0000313" key="7">
    <source>
        <dbReference type="Proteomes" id="UP000008743"/>
    </source>
</evidence>
<dbReference type="SMART" id="SM00271">
    <property type="entry name" value="DnaJ"/>
    <property type="match status" value="1"/>
</dbReference>
<dbReference type="PROSITE" id="PS00028">
    <property type="entry name" value="ZINC_FINGER_C2H2_1"/>
    <property type="match status" value="1"/>
</dbReference>
<dbReference type="InterPro" id="IPR054076">
    <property type="entry name" value="ZUO1-like_ZHD"/>
</dbReference>
<dbReference type="InterPro" id="IPR022755">
    <property type="entry name" value="Znf_C2H2_jaz"/>
</dbReference>
<sequence>MPMRCHYEVLGVEQQATADDIKKTYRKLALKWHPDKNPDNIAECTKVFTLIQKAYDVLSDANERAWYDSHRDSLMRGADGDGSSGEEGVDLVPYFSPDAYAGFGDDEDGFYTVFAKLFERIAKDEAQFYTAADAARQDRYEIPPSDDEDEVDEDEVDEDEEDQDAKDSNKKKTKSGSRKAKRGGAATPERPNRTESPRMLESPTPAASDAGGHGSKNKKKHHNNQQQQQKAEESASRKQEANTSMFPPFGKSTSPYETVGAAFYNHWSAFSTRRPFASKDLYDTREAPNRQIKRLMEKDNQKQRDKARKEYNDNVIQLVAYLRKRDKRVHAYLERMEREQDERASKHKQRLKEEKMRRAADAEQYRHIAASNLKEMEDDLALVENALDDFHGKKRKGKKGKDANKGANRAAAASDDAAQEDGSSTPAEANETTLSPEGEDALADGSSSGTGVAQQDDMDDDDEPEELLCVACKKVFKSQKAWENHERSKKHLEKVALLRAILEAEDEAMAQAASGLSISGNNNNNSNSNSNSNNNNSAAAAPSPAGKGGKRGKKSRRKAASSDEDDSDQDY</sequence>
<dbReference type="PhylomeDB" id="A0A0D2X4M7"/>
<dbReference type="CDD" id="cd06257">
    <property type="entry name" value="DnaJ"/>
    <property type="match status" value="1"/>
</dbReference>
<dbReference type="Pfam" id="PF21884">
    <property type="entry name" value="ZUO1-like_ZHD"/>
    <property type="match status" value="1"/>
</dbReference>
<feature type="compositionally biased region" description="Polar residues" evidence="4">
    <location>
        <begin position="241"/>
        <end position="254"/>
    </location>
</feature>
<keyword evidence="3" id="KW-0862">Zinc</keyword>
<evidence type="ECO:0000256" key="2">
    <source>
        <dbReference type="ARBA" id="ARBA00022771"/>
    </source>
</evidence>
<dbReference type="SMART" id="SM00451">
    <property type="entry name" value="ZnF_U1"/>
    <property type="match status" value="1"/>
</dbReference>
<dbReference type="eggNOG" id="KOG0717">
    <property type="taxonomic scope" value="Eukaryota"/>
</dbReference>
<feature type="compositionally biased region" description="Low complexity" evidence="4">
    <location>
        <begin position="516"/>
        <end position="545"/>
    </location>
</feature>
<evidence type="ECO:0000256" key="1">
    <source>
        <dbReference type="ARBA" id="ARBA00022723"/>
    </source>
</evidence>
<keyword evidence="1" id="KW-0479">Metal-binding</keyword>
<dbReference type="PANTHER" id="PTHR44029:SF1">
    <property type="entry name" value="DNAJ HOMOLOG SUBFAMILY C MEMBER 21"/>
    <property type="match status" value="1"/>
</dbReference>
<dbReference type="InParanoid" id="A0A0D2X4M7"/>
<dbReference type="SUPFAM" id="SSF46565">
    <property type="entry name" value="Chaperone J-domain"/>
    <property type="match status" value="1"/>
</dbReference>
<dbReference type="GO" id="GO:0005737">
    <property type="term" value="C:cytoplasm"/>
    <property type="evidence" value="ECO:0007669"/>
    <property type="project" value="TreeGrafter"/>
</dbReference>
<feature type="compositionally biased region" description="Basic residues" evidence="4">
    <location>
        <begin position="548"/>
        <end position="559"/>
    </location>
</feature>
<feature type="compositionally biased region" description="Acidic residues" evidence="4">
    <location>
        <begin position="456"/>
        <end position="465"/>
    </location>
</feature>
<evidence type="ECO:0000256" key="4">
    <source>
        <dbReference type="SAM" id="MobiDB-lite"/>
    </source>
</evidence>
<feature type="compositionally biased region" description="Polar residues" evidence="4">
    <location>
        <begin position="421"/>
        <end position="435"/>
    </location>
</feature>
<feature type="region of interest" description="Disordered" evidence="4">
    <location>
        <begin position="134"/>
        <end position="254"/>
    </location>
</feature>
<dbReference type="EMBL" id="KE346371">
    <property type="protein sequence ID" value="KJE96329.1"/>
    <property type="molecule type" value="Genomic_DNA"/>
</dbReference>
<dbReference type="PRINTS" id="PR00625">
    <property type="entry name" value="JDOMAIN"/>
</dbReference>
<dbReference type="InterPro" id="IPR036236">
    <property type="entry name" value="Znf_C2H2_sf"/>
</dbReference>
<feature type="compositionally biased region" description="Acidic residues" evidence="4">
    <location>
        <begin position="144"/>
        <end position="164"/>
    </location>
</feature>
<proteinExistence type="predicted"/>
<gene>
    <name evidence="6" type="ORF">CAOG_006670</name>
</gene>
<accession>A0A0D2X4M7</accession>
<feature type="compositionally biased region" description="Basic and acidic residues" evidence="4">
    <location>
        <begin position="230"/>
        <end position="240"/>
    </location>
</feature>
<feature type="region of interest" description="Disordered" evidence="4">
    <location>
        <begin position="516"/>
        <end position="571"/>
    </location>
</feature>
<dbReference type="STRING" id="595528.A0A0D2X4M7"/>
<feature type="region of interest" description="Disordered" evidence="4">
    <location>
        <begin position="337"/>
        <end position="361"/>
    </location>
</feature>
<dbReference type="GO" id="GO:0003676">
    <property type="term" value="F:nucleic acid binding"/>
    <property type="evidence" value="ECO:0007669"/>
    <property type="project" value="InterPro"/>
</dbReference>
<feature type="region of interest" description="Disordered" evidence="4">
    <location>
        <begin position="281"/>
        <end position="308"/>
    </location>
</feature>
<reference evidence="7" key="1">
    <citation type="submission" date="2011-02" db="EMBL/GenBank/DDBJ databases">
        <title>The Genome Sequence of Capsaspora owczarzaki ATCC 30864.</title>
        <authorList>
            <person name="Russ C."/>
            <person name="Cuomo C."/>
            <person name="Burger G."/>
            <person name="Gray M.W."/>
            <person name="Holland P.W.H."/>
            <person name="King N."/>
            <person name="Lang F.B.F."/>
            <person name="Roger A.J."/>
            <person name="Ruiz-Trillo I."/>
            <person name="Young S.K."/>
            <person name="Zeng Q."/>
            <person name="Gargeya S."/>
            <person name="Alvarado L."/>
            <person name="Berlin A."/>
            <person name="Chapman S.B."/>
            <person name="Chen Z."/>
            <person name="Freedman E."/>
            <person name="Gellesch M."/>
            <person name="Goldberg J."/>
            <person name="Griggs A."/>
            <person name="Gujja S."/>
            <person name="Heilman E."/>
            <person name="Heiman D."/>
            <person name="Howarth C."/>
            <person name="Mehta T."/>
            <person name="Neiman D."/>
            <person name="Pearson M."/>
            <person name="Roberts A."/>
            <person name="Saif S."/>
            <person name="Shea T."/>
            <person name="Shenoy N."/>
            <person name="Sisk P."/>
            <person name="Stolte C."/>
            <person name="Sykes S."/>
            <person name="White J."/>
            <person name="Yandava C."/>
            <person name="Haas B."/>
            <person name="Nusbaum C."/>
            <person name="Birren B."/>
        </authorList>
    </citation>
    <scope>NUCLEOTIDE SEQUENCE</scope>
    <source>
        <strain evidence="7">ATCC 30864</strain>
    </source>
</reference>
<feature type="compositionally biased region" description="Acidic residues" evidence="4">
    <location>
        <begin position="562"/>
        <end position="571"/>
    </location>
</feature>
<dbReference type="OMA" id="FTWMEQW"/>
<keyword evidence="7" id="KW-1185">Reference proteome</keyword>
<evidence type="ECO:0000256" key="3">
    <source>
        <dbReference type="ARBA" id="ARBA00022833"/>
    </source>
</evidence>
<dbReference type="Pfam" id="PF00226">
    <property type="entry name" value="DnaJ"/>
    <property type="match status" value="1"/>
</dbReference>
<dbReference type="FunCoup" id="A0A0D2X4M7">
    <property type="interactions" value="521"/>
</dbReference>
<dbReference type="Proteomes" id="UP000008743">
    <property type="component" value="Unassembled WGS sequence"/>
</dbReference>